<dbReference type="InterPro" id="IPR051411">
    <property type="entry name" value="Polyketide_trans_af380"/>
</dbReference>
<organism evidence="2 3">
    <name type="scientific">Mycobacterium simiae</name>
    <name type="common">Mycobacterium habana</name>
    <dbReference type="NCBI Taxonomy" id="1784"/>
    <lineage>
        <taxon>Bacteria</taxon>
        <taxon>Bacillati</taxon>
        <taxon>Actinomycetota</taxon>
        <taxon>Actinomycetes</taxon>
        <taxon>Mycobacteriales</taxon>
        <taxon>Mycobacteriaceae</taxon>
        <taxon>Mycobacterium</taxon>
        <taxon>Mycobacterium simiae complex</taxon>
    </lineage>
</organism>
<dbReference type="Gene3D" id="1.10.10.800">
    <property type="match status" value="1"/>
</dbReference>
<dbReference type="Gene3D" id="3.40.50.1820">
    <property type="entry name" value="alpha/beta hydrolase"/>
    <property type="match status" value="1"/>
</dbReference>
<gene>
    <name evidence="2" type="ORF">B5M45_20145</name>
</gene>
<evidence type="ECO:0000313" key="2">
    <source>
        <dbReference type="EMBL" id="ORJ57901.1"/>
    </source>
</evidence>
<dbReference type="EMBL" id="MZZM01000025">
    <property type="protein sequence ID" value="ORJ57901.1"/>
    <property type="molecule type" value="Genomic_DNA"/>
</dbReference>
<reference evidence="2 3" key="1">
    <citation type="submission" date="2017-03" db="EMBL/GenBank/DDBJ databases">
        <title>Genomic insights into Mycobacterium simiae human colonization.</title>
        <authorList>
            <person name="Steffani J.L."/>
            <person name="Brunck M.E."/>
            <person name="Cruz E."/>
            <person name="Montiel R."/>
            <person name="Barona F."/>
        </authorList>
    </citation>
    <scope>NUCLEOTIDE SEQUENCE [LARGE SCALE GENOMIC DNA]</scope>
    <source>
        <strain evidence="2 3">MsiGto</strain>
    </source>
</reference>
<protein>
    <recommendedName>
        <fullName evidence="1">Serine aminopeptidase S33 domain-containing protein</fullName>
    </recommendedName>
</protein>
<dbReference type="Proteomes" id="UP000193040">
    <property type="component" value="Unassembled WGS sequence"/>
</dbReference>
<name>A0A1X0XYA2_MYCSI</name>
<dbReference type="PANTHER" id="PTHR47751:SF2">
    <property type="entry name" value="DLTD N-TERMINAL DOMAIN PROTEIN (AFU_ORTHOLOGUE AFUA_8G00380)-RELATED"/>
    <property type="match status" value="1"/>
</dbReference>
<dbReference type="InterPro" id="IPR029058">
    <property type="entry name" value="AB_hydrolase_fold"/>
</dbReference>
<comment type="caution">
    <text evidence="2">The sequence shown here is derived from an EMBL/GenBank/DDBJ whole genome shotgun (WGS) entry which is preliminary data.</text>
</comment>
<keyword evidence="3" id="KW-1185">Reference proteome</keyword>
<accession>A0A1X0XYA2</accession>
<dbReference type="AlphaFoldDB" id="A0A1X0XYA2"/>
<dbReference type="InterPro" id="IPR022742">
    <property type="entry name" value="Hydrolase_4"/>
</dbReference>
<evidence type="ECO:0000259" key="1">
    <source>
        <dbReference type="Pfam" id="PF12146"/>
    </source>
</evidence>
<dbReference type="SUPFAM" id="SSF53474">
    <property type="entry name" value="alpha/beta-Hydrolases"/>
    <property type="match status" value="1"/>
</dbReference>
<feature type="domain" description="Serine aminopeptidase S33" evidence="1">
    <location>
        <begin position="32"/>
        <end position="153"/>
    </location>
</feature>
<dbReference type="RefSeq" id="WP_084952424.1">
    <property type="nucleotide sequence ID" value="NZ_MZZM01000025.1"/>
</dbReference>
<proteinExistence type="predicted"/>
<dbReference type="Pfam" id="PF12146">
    <property type="entry name" value="Hydrolase_4"/>
    <property type="match status" value="1"/>
</dbReference>
<evidence type="ECO:0000313" key="3">
    <source>
        <dbReference type="Proteomes" id="UP000193040"/>
    </source>
</evidence>
<sequence>MSEAQDVEFDADGVTLRGLFFGAEPAGGRAPCVVMAHGLGGEVAHFIADFAAVFAAAGVAALVYDHRSWGRSDAAPGMPRNETDPWQQIRDYQHAITYVQSRPDVDPDRLGAWGTSLSAAHVLVLGAIDRRLKAVAGQAPFVSGKLQSQNLIRADLLPAVAEAFAADRRARSDSEAAATIPIVDADPNANVVLPSPDAYQYFYGPGGAAERDPGFANQMTLRSVEYVLGYEPGAYVPYITPTPLLMVVLADDVVTPSEAALRVFETAAHPKRLVIVPGGHFDAYRGPASDKAKAAARDFFVEHLGGREAPQSATTAADFADLPAV</sequence>
<dbReference type="PANTHER" id="PTHR47751">
    <property type="entry name" value="SUPERFAMILY HYDROLASE, PUTATIVE (AFU_ORTHOLOGUE AFUA_2G16580)-RELATED"/>
    <property type="match status" value="1"/>
</dbReference>